<organism evidence="8 9">
    <name type="scientific">Shewanella atlantica</name>
    <dbReference type="NCBI Taxonomy" id="271099"/>
    <lineage>
        <taxon>Bacteria</taxon>
        <taxon>Pseudomonadati</taxon>
        <taxon>Pseudomonadota</taxon>
        <taxon>Gammaproteobacteria</taxon>
        <taxon>Alteromonadales</taxon>
        <taxon>Shewanellaceae</taxon>
        <taxon>Shewanella</taxon>
    </lineage>
</organism>
<keyword evidence="3 4" id="KW-0732">Signal</keyword>
<dbReference type="Pfam" id="PF13229">
    <property type="entry name" value="Beta_helix"/>
    <property type="match status" value="1"/>
</dbReference>
<gene>
    <name evidence="8" type="ORF">EKG39_22405</name>
</gene>
<evidence type="ECO:0000256" key="4">
    <source>
        <dbReference type="SAM" id="SignalP"/>
    </source>
</evidence>
<feature type="domain" description="DUF1565" evidence="5">
    <location>
        <begin position="44"/>
        <end position="83"/>
    </location>
</feature>
<dbReference type="Pfam" id="PF24517">
    <property type="entry name" value="CBM96"/>
    <property type="match status" value="1"/>
</dbReference>
<comment type="caution">
    <text evidence="8">The sequence shown here is derived from an EMBL/GenBank/DDBJ whole genome shotgun (WGS) entry which is preliminary data.</text>
</comment>
<reference evidence="8 9" key="1">
    <citation type="submission" date="2018-12" db="EMBL/GenBank/DDBJ databases">
        <authorList>
            <person name="Yu L."/>
        </authorList>
    </citation>
    <scope>NUCLEOTIDE SEQUENCE [LARGE SCALE GENOMIC DNA]</scope>
    <source>
        <strain evidence="8 9">HAW-EB5</strain>
    </source>
</reference>
<feature type="domain" description="Right handed beta helix" evidence="6">
    <location>
        <begin position="352"/>
        <end position="523"/>
    </location>
</feature>
<evidence type="ECO:0000313" key="8">
    <source>
        <dbReference type="EMBL" id="RTR26074.1"/>
    </source>
</evidence>
<dbReference type="RefSeq" id="WP_126508205.1">
    <property type="nucleotide sequence ID" value="NZ_RXNV01000024.1"/>
</dbReference>
<dbReference type="SUPFAM" id="SSF51126">
    <property type="entry name" value="Pectin lyase-like"/>
    <property type="match status" value="1"/>
</dbReference>
<evidence type="ECO:0000259" key="7">
    <source>
        <dbReference type="Pfam" id="PF24517"/>
    </source>
</evidence>
<dbReference type="PANTHER" id="PTHR36453:SF1">
    <property type="entry name" value="RIGHT HANDED BETA HELIX DOMAIN-CONTAINING PROTEIN"/>
    <property type="match status" value="1"/>
</dbReference>
<dbReference type="Pfam" id="PF07602">
    <property type="entry name" value="DUF1565"/>
    <property type="match status" value="1"/>
</dbReference>
<evidence type="ECO:0000256" key="1">
    <source>
        <dbReference type="ARBA" id="ARBA00004613"/>
    </source>
</evidence>
<dbReference type="SMART" id="SM00710">
    <property type="entry name" value="PbH1"/>
    <property type="match status" value="6"/>
</dbReference>
<feature type="chain" id="PRO_5018612064" evidence="4">
    <location>
        <begin position="24"/>
        <end position="798"/>
    </location>
</feature>
<dbReference type="InterPro" id="IPR012334">
    <property type="entry name" value="Pectin_lyas_fold"/>
</dbReference>
<dbReference type="AlphaFoldDB" id="A0A3S0I6R4"/>
<feature type="domain" description="Carbohydrate-binding module family 96" evidence="7">
    <location>
        <begin position="653"/>
        <end position="795"/>
    </location>
</feature>
<protein>
    <submittedName>
        <fullName evidence="8">DUF1565 domain-containing protein</fullName>
    </submittedName>
</protein>
<evidence type="ECO:0000313" key="9">
    <source>
        <dbReference type="Proteomes" id="UP000282060"/>
    </source>
</evidence>
<dbReference type="OrthoDB" id="1153097at2"/>
<dbReference type="InterPro" id="IPR011459">
    <property type="entry name" value="DUF1565"/>
</dbReference>
<keyword evidence="2" id="KW-0964">Secreted</keyword>
<dbReference type="GO" id="GO:0005576">
    <property type="term" value="C:extracellular region"/>
    <property type="evidence" value="ECO:0007669"/>
    <property type="project" value="UniProtKB-SubCell"/>
</dbReference>
<feature type="signal peptide" evidence="4">
    <location>
        <begin position="1"/>
        <end position="23"/>
    </location>
</feature>
<proteinExistence type="predicted"/>
<keyword evidence="9" id="KW-1185">Reference proteome</keyword>
<dbReference type="PROSITE" id="PS51257">
    <property type="entry name" value="PROKAR_LIPOPROTEIN"/>
    <property type="match status" value="1"/>
</dbReference>
<dbReference type="InterPro" id="IPR055372">
    <property type="entry name" value="CBM96"/>
</dbReference>
<dbReference type="InterPro" id="IPR039448">
    <property type="entry name" value="Beta_helix"/>
</dbReference>
<evidence type="ECO:0000256" key="3">
    <source>
        <dbReference type="ARBA" id="ARBA00022729"/>
    </source>
</evidence>
<name>A0A3S0I6R4_9GAMM</name>
<evidence type="ECO:0000259" key="5">
    <source>
        <dbReference type="Pfam" id="PF07602"/>
    </source>
</evidence>
<dbReference type="Proteomes" id="UP000282060">
    <property type="component" value="Unassembled WGS sequence"/>
</dbReference>
<dbReference type="InterPro" id="IPR011050">
    <property type="entry name" value="Pectin_lyase_fold/virulence"/>
</dbReference>
<comment type="subcellular location">
    <subcellularLocation>
        <location evidence="1">Secreted</location>
    </subcellularLocation>
</comment>
<dbReference type="PANTHER" id="PTHR36453">
    <property type="entry name" value="SECRETED PROTEIN-RELATED"/>
    <property type="match status" value="1"/>
</dbReference>
<dbReference type="EMBL" id="RXNV01000024">
    <property type="protein sequence ID" value="RTR26074.1"/>
    <property type="molecule type" value="Genomic_DNA"/>
</dbReference>
<dbReference type="Gene3D" id="2.160.20.10">
    <property type="entry name" value="Single-stranded right-handed beta-helix, Pectin lyase-like"/>
    <property type="match status" value="2"/>
</dbReference>
<evidence type="ECO:0000259" key="6">
    <source>
        <dbReference type="Pfam" id="PF13229"/>
    </source>
</evidence>
<sequence length="798" mass="88450">MKKTAIIPFSMLGLSLVSCFDVAASEVESKASNAGRDIFISSSNGNNKNDGGFNTPLKTLTKALKVAQSGDAIYFREGKYSVNHDIHLNDITLSAYEGEKVMFDGTSAVKQAAEFLGEQDGIFVYQLPDDTEVYQIFDDGKKMHLARYPNFEEDFNSNFNWSHEEFWSKTEDGSEEGVVSSQGVAELNADLTGARLIIKVGKGMFSDGHLITHHQGNNIYYDGEYLKNLESKQADQYALDKYGLVDNDFYVENDLELLDAPGEWFVDKSDNRLYVKPYRNNAGKIRIQLGIKALNVNEKSNVSIDGIDFFATTVHTYKTDGLTLKNSTFVHATPNEVRNPQFEYEFPAQYVNGIHLFGKNTLIDNIVIAHSENGIRLEGFDNTIQYSQLFDINRAGTNNGSALHLQYKGWAKQDGENHVLHNTVHDAGSIGIKLQGPGPNEVAYNNVYNTGLLHSDVASIYLPYGLNAAGSRIHHNWVHNNARLGIRNDTKGDGITINHNVVWNSKSGMKAQGTDFSVHNNTILATSPTYSMLMVDEANDDPRWPVFNNVTHAVHRRSPWALLENELITDNHHVTRGKEGDLFVDWNERDLYPVAGTEIDSIGAYQSGQAYWTAGHDPMVSSTAIANDLARQLNNAYSNEDGSVIDHGTHYEKTLTPAQDTFVVTNSSSIKGELNTLKVQANNAISYIEFDVSGIEGEIIEAKLELKAIDVAEQVNIFEAEGQFDEKQLNGLNNSMTMGRLITSAEHTLGWNTFDISTADFAQQSITIGLSSDSDTNKQKFTSSEAGGQPRLILTVRK</sequence>
<dbReference type="InterPro" id="IPR006626">
    <property type="entry name" value="PbH1"/>
</dbReference>
<accession>A0A3S0I6R4</accession>
<evidence type="ECO:0000256" key="2">
    <source>
        <dbReference type="ARBA" id="ARBA00022525"/>
    </source>
</evidence>